<dbReference type="HOGENOM" id="CLU_1381417_0_0_2"/>
<dbReference type="OrthoDB" id="359497at2157"/>
<name>A0A0E3SAJ1_9EURY</name>
<dbReference type="GeneID" id="24807865"/>
<accession>A0A0E3SAJ1</accession>
<reference evidence="1 2" key="1">
    <citation type="submission" date="2014-07" db="EMBL/GenBank/DDBJ databases">
        <title>Methanogenic archaea and the global carbon cycle.</title>
        <authorList>
            <person name="Henriksen J.R."/>
            <person name="Luke J."/>
            <person name="Reinhart S."/>
            <person name="Benedict M.N."/>
            <person name="Youngblut N.D."/>
            <person name="Metcalf M.E."/>
            <person name="Whitaker R.J."/>
            <person name="Metcalf W.W."/>
        </authorList>
    </citation>
    <scope>NUCLEOTIDE SEQUENCE [LARGE SCALE GENOMIC DNA]</scope>
    <source>
        <strain evidence="1 2">Z-7289</strain>
    </source>
</reference>
<dbReference type="KEGG" id="mls:MSLAZ_2992"/>
<keyword evidence="2" id="KW-1185">Reference proteome</keyword>
<dbReference type="EMBL" id="CP009515">
    <property type="protein sequence ID" value="AKB76253.1"/>
    <property type="molecule type" value="Genomic_DNA"/>
</dbReference>
<evidence type="ECO:0000313" key="2">
    <source>
        <dbReference type="Proteomes" id="UP000033072"/>
    </source>
</evidence>
<dbReference type="AlphaFoldDB" id="A0A0E3SAJ1"/>
<dbReference type="STRING" id="1434111.MSLAZ_2992"/>
<evidence type="ECO:0000313" key="1">
    <source>
        <dbReference type="EMBL" id="AKB76253.1"/>
    </source>
</evidence>
<dbReference type="Proteomes" id="UP000033072">
    <property type="component" value="Chromosome"/>
</dbReference>
<dbReference type="PATRIC" id="fig|1434111.4.peg.3952"/>
<proteinExistence type="predicted"/>
<dbReference type="RefSeq" id="WP_048128387.1">
    <property type="nucleotide sequence ID" value="NZ_CP009515.1"/>
</dbReference>
<sequence length="197" mass="22601">MDLKLDGMNIIILAKNHNPSIISREWLRDKKIIEGDITNFAHTPAFSVVETETVSIVADPERLQISLKKDFQENITKLQEIADRYVEQLPETPYTAIGINYLYSIPSEKDAMKRICSVDEEKFGNLFPESYQLGSFIKFKYGDFLARLSLQPEDSKIIADINFHCEVYSAQGIREMIERAPQTKGKAEEVLEEFFGE</sequence>
<organism evidence="1 2">
    <name type="scientific">Methanosarcina lacustris Z-7289</name>
    <dbReference type="NCBI Taxonomy" id="1434111"/>
    <lineage>
        <taxon>Archaea</taxon>
        <taxon>Methanobacteriati</taxon>
        <taxon>Methanobacteriota</taxon>
        <taxon>Stenosarchaea group</taxon>
        <taxon>Methanomicrobia</taxon>
        <taxon>Methanosarcinales</taxon>
        <taxon>Methanosarcinaceae</taxon>
        <taxon>Methanosarcina</taxon>
    </lineage>
</organism>
<gene>
    <name evidence="1" type="ORF">MSLAZ_2992</name>
</gene>
<protein>
    <submittedName>
        <fullName evidence="1">Uncharacterized protein</fullName>
    </submittedName>
</protein>